<dbReference type="CDD" id="cd22910">
    <property type="entry name" value="HFD_H2B"/>
    <property type="match status" value="1"/>
</dbReference>
<dbReference type="PRINTS" id="PR00621">
    <property type="entry name" value="HISTONEH2B"/>
</dbReference>
<dbReference type="SUPFAM" id="SSF47113">
    <property type="entry name" value="Histone-fold"/>
    <property type="match status" value="1"/>
</dbReference>
<dbReference type="AlphaFoldDB" id="A0A674I1L1"/>
<evidence type="ECO:0000259" key="3">
    <source>
        <dbReference type="Pfam" id="PF00125"/>
    </source>
</evidence>
<dbReference type="PANTHER" id="PTHR23428">
    <property type="entry name" value="HISTONE H2B"/>
    <property type="match status" value="1"/>
</dbReference>
<proteinExistence type="inferred from homology"/>
<evidence type="ECO:0000313" key="5">
    <source>
        <dbReference type="Proteomes" id="UP000472274"/>
    </source>
</evidence>
<name>A0A674I1L1_9SAUR</name>
<feature type="domain" description="Core Histone H2A/H2B/H3" evidence="3">
    <location>
        <begin position="57"/>
        <end position="106"/>
    </location>
</feature>
<protein>
    <recommendedName>
        <fullName evidence="3">Core Histone H2A/H2B/H3 domain-containing protein</fullName>
    </recommendedName>
</protein>
<dbReference type="Ensembl" id="ENSTMTT00000016593.1">
    <property type="protein sequence ID" value="ENSTMTP00000016026.1"/>
    <property type="gene ID" value="ENSTMTG00000011703.1"/>
</dbReference>
<feature type="region of interest" description="Disordered" evidence="2">
    <location>
        <begin position="36"/>
        <end position="63"/>
    </location>
</feature>
<dbReference type="GeneTree" id="ENSGT01110000267181"/>
<dbReference type="GO" id="GO:0046982">
    <property type="term" value="F:protein heterodimerization activity"/>
    <property type="evidence" value="ECO:0007669"/>
    <property type="project" value="InterPro"/>
</dbReference>
<dbReference type="SMART" id="SM00427">
    <property type="entry name" value="H2B"/>
    <property type="match status" value="1"/>
</dbReference>
<dbReference type="InterPro" id="IPR009072">
    <property type="entry name" value="Histone-fold"/>
</dbReference>
<dbReference type="Ensembl" id="ENSTMTT00000001859.1">
    <property type="protein sequence ID" value="ENSTMTP00000001802.1"/>
    <property type="gene ID" value="ENSTMTG00000001433.1"/>
</dbReference>
<dbReference type="InterPro" id="IPR000558">
    <property type="entry name" value="Histone_H2B"/>
</dbReference>
<evidence type="ECO:0000313" key="4">
    <source>
        <dbReference type="Ensembl" id="ENSTMTP00000001802.1"/>
    </source>
</evidence>
<dbReference type="InterPro" id="IPR007125">
    <property type="entry name" value="H2A/H2B/H3"/>
</dbReference>
<reference evidence="4" key="1">
    <citation type="submission" date="2025-05" db="UniProtKB">
        <authorList>
            <consortium name="Ensembl"/>
        </authorList>
    </citation>
    <scope>IDENTIFICATION</scope>
</reference>
<comment type="similarity">
    <text evidence="1">Belongs to the histone H2B family.</text>
</comment>
<accession>A0A674I1L1</accession>
<dbReference type="GO" id="GO:0030527">
    <property type="term" value="F:structural constituent of chromatin"/>
    <property type="evidence" value="ECO:0007669"/>
    <property type="project" value="InterPro"/>
</dbReference>
<dbReference type="GO" id="GO:0000786">
    <property type="term" value="C:nucleosome"/>
    <property type="evidence" value="ECO:0007669"/>
    <property type="project" value="InterPro"/>
</dbReference>
<dbReference type="Pfam" id="PF00125">
    <property type="entry name" value="Histone"/>
    <property type="match status" value="1"/>
</dbReference>
<evidence type="ECO:0000256" key="2">
    <source>
        <dbReference type="SAM" id="MobiDB-lite"/>
    </source>
</evidence>
<dbReference type="GO" id="GO:0003677">
    <property type="term" value="F:DNA binding"/>
    <property type="evidence" value="ECO:0007669"/>
    <property type="project" value="InterPro"/>
</dbReference>
<organism evidence="4 5">
    <name type="scientific">Terrapene triunguis</name>
    <name type="common">Three-toed box turtle</name>
    <dbReference type="NCBI Taxonomy" id="2587831"/>
    <lineage>
        <taxon>Eukaryota</taxon>
        <taxon>Metazoa</taxon>
        <taxon>Chordata</taxon>
        <taxon>Craniata</taxon>
        <taxon>Vertebrata</taxon>
        <taxon>Euteleostomi</taxon>
        <taxon>Archelosauria</taxon>
        <taxon>Testudinata</taxon>
        <taxon>Testudines</taxon>
        <taxon>Cryptodira</taxon>
        <taxon>Durocryptodira</taxon>
        <taxon>Testudinoidea</taxon>
        <taxon>Emydidae</taxon>
        <taxon>Terrapene</taxon>
    </lineage>
</organism>
<dbReference type="Proteomes" id="UP000472274">
    <property type="component" value="Unplaced"/>
</dbReference>
<feature type="compositionally biased region" description="Basic residues" evidence="2">
    <location>
        <begin position="51"/>
        <end position="63"/>
    </location>
</feature>
<dbReference type="Gene3D" id="1.10.20.10">
    <property type="entry name" value="Histone, subunit A"/>
    <property type="match status" value="1"/>
</dbReference>
<evidence type="ECO:0000256" key="1">
    <source>
        <dbReference type="ARBA" id="ARBA00006846"/>
    </source>
</evidence>
<sequence>DTVLPPPPPHPRHCPPIKVSACSFCILLSELSSEIRMPDPPNSAAAAPKTGSKKAVTKTRKKGDKNWFKTRKKCYSIYMYKVLKQVHADTSISSKAMGIMNSFVNEGICLTITSQEIQTAVLLLLPGELAKHHVIGTTVFPLESSGVHHLCNLVDL</sequence>
<keyword evidence="5" id="KW-1185">Reference proteome</keyword>